<name>A0A162FHA7_METOA</name>
<accession>A0A162FHA7</accession>
<dbReference type="Proteomes" id="UP000077428">
    <property type="component" value="Unassembled WGS sequence"/>
</dbReference>
<proteinExistence type="predicted"/>
<dbReference type="PATRIC" id="fig|66851.6.peg.1040"/>
<reference evidence="2" key="1">
    <citation type="journal article" date="2016" name="Genome Announc.">
        <title>Draft Genome Sequences of Methanobrevibacter curvatus DSM11111, Methanobrevibacter cuticularis DSM11139, Methanobrevibacter filiformis DSM11501, and Methanobrevibacter oralis DSM7256.</title>
        <authorList>
            <person name="Poehlein A."/>
            <person name="Seedorf H."/>
        </authorList>
    </citation>
    <scope>NUCLEOTIDE SEQUENCE [LARGE SCALE GENOMIC DNA]</scope>
    <source>
        <strain evidence="2">DSM 7256 / JCM 30027 / ZR</strain>
    </source>
</reference>
<organism evidence="1 2">
    <name type="scientific">Methanobrevibacter oralis</name>
    <dbReference type="NCBI Taxonomy" id="66851"/>
    <lineage>
        <taxon>Archaea</taxon>
        <taxon>Methanobacteriati</taxon>
        <taxon>Methanobacteriota</taxon>
        <taxon>Methanomada group</taxon>
        <taxon>Methanobacteria</taxon>
        <taxon>Methanobacteriales</taxon>
        <taxon>Methanobacteriaceae</taxon>
        <taxon>Methanobrevibacter</taxon>
    </lineage>
</organism>
<evidence type="ECO:0000313" key="1">
    <source>
        <dbReference type="EMBL" id="KZX13045.1"/>
    </source>
</evidence>
<dbReference type="EMBL" id="LWMU01000059">
    <property type="protein sequence ID" value="KZX13045.1"/>
    <property type="molecule type" value="Genomic_DNA"/>
</dbReference>
<gene>
    <name evidence="1" type="ORF">MBORA_09480</name>
</gene>
<protein>
    <submittedName>
        <fullName evidence="1">Uncharacterized protein</fullName>
    </submittedName>
</protein>
<evidence type="ECO:0000313" key="2">
    <source>
        <dbReference type="Proteomes" id="UP000077428"/>
    </source>
</evidence>
<comment type="caution">
    <text evidence="1">The sequence shown here is derived from an EMBL/GenBank/DDBJ whole genome shotgun (WGS) entry which is preliminary data.</text>
</comment>
<keyword evidence="2" id="KW-1185">Reference proteome</keyword>
<sequence>MTLIILFKLYPESDEVYLIEYEYLEIDEAIRMVTKWKSGQNAFETIDEWEPYNIGFLFEDQVPPDL</sequence>
<dbReference type="AlphaFoldDB" id="A0A162FHA7"/>
<dbReference type="RefSeq" id="WP_042693973.1">
    <property type="nucleotide sequence ID" value="NZ_CABMAB010000031.1"/>
</dbReference>